<evidence type="ECO:0000256" key="7">
    <source>
        <dbReference type="SAM" id="Phobius"/>
    </source>
</evidence>
<dbReference type="Pfam" id="PF07690">
    <property type="entry name" value="MFS_1"/>
    <property type="match status" value="1"/>
</dbReference>
<keyword evidence="5 7" id="KW-1133">Transmembrane helix</keyword>
<dbReference type="PANTHER" id="PTHR43045:SF2">
    <property type="entry name" value="INNER MEMBRANE METABOLITE TRANSPORT PROTEIN YHJE"/>
    <property type="match status" value="1"/>
</dbReference>
<sequence length="451" mass="48479">MSSVTMPTGPTSPSSSEPAERDLRNMYADHDSIAPGEIAIGVVIGRTSEYFDFFVYALASVLVFPVVFFPFEARLEGTLWAFVIFSFAFIARPFGTIGFMAIQKRLGRGTKLTIALFLLGISTAGIAFLPGYASLGAYSIVLLAIFRVVQGIALGGAWDGLPSLLALNAPKEKRGWYAMLGQLGAPIGFLIAAGIFVYLHSNLGPKDFYDWGWRYPFYVAFAINVVALFARLRLVVTQEYTKLLEERELEPNKFGEMFRSQGYNVFIGAFAALASYALFHLVTVFPLSWITLYAAQTVNEVLVIQIIGAFIAIPCVLLSGKIADTIGRRNTLGSLAVAIAVFSFFTPMLLGGGRVAQDIFILVGFVLLGLSYGQAAGAVTANFSAQYRYTGAALTSDLAWLIGAGFAPLVALGLSAHFGLAYVSIYLLSGALCTLAVLGLNRRLAADTSTA</sequence>
<evidence type="ECO:0000256" key="5">
    <source>
        <dbReference type="ARBA" id="ARBA00022989"/>
    </source>
</evidence>
<feature type="transmembrane region" description="Helical" evidence="7">
    <location>
        <begin position="359"/>
        <end position="379"/>
    </location>
</feature>
<dbReference type="PANTHER" id="PTHR43045">
    <property type="entry name" value="SHIKIMATE TRANSPORTER"/>
    <property type="match status" value="1"/>
</dbReference>
<dbReference type="InterPro" id="IPR011701">
    <property type="entry name" value="MFS"/>
</dbReference>
<proteinExistence type="predicted"/>
<dbReference type="Proteomes" id="UP000464787">
    <property type="component" value="Chromosome"/>
</dbReference>
<keyword evidence="4 7" id="KW-0812">Transmembrane</keyword>
<evidence type="ECO:0000256" key="6">
    <source>
        <dbReference type="ARBA" id="ARBA00023136"/>
    </source>
</evidence>
<evidence type="ECO:0000259" key="8">
    <source>
        <dbReference type="PROSITE" id="PS50850"/>
    </source>
</evidence>
<gene>
    <name evidence="9" type="ORF">GT347_00815</name>
</gene>
<dbReference type="KEGG" id="xyk:GT347_00815"/>
<feature type="transmembrane region" description="Helical" evidence="7">
    <location>
        <begin position="53"/>
        <end position="71"/>
    </location>
</feature>
<dbReference type="AlphaFoldDB" id="A0A857IYM3"/>
<feature type="transmembrane region" description="Helical" evidence="7">
    <location>
        <begin position="176"/>
        <end position="199"/>
    </location>
</feature>
<accession>A0A857IYM3</accession>
<comment type="subcellular location">
    <subcellularLocation>
        <location evidence="1">Cell membrane</location>
        <topology evidence="1">Multi-pass membrane protein</topology>
    </subcellularLocation>
</comment>
<evidence type="ECO:0000256" key="2">
    <source>
        <dbReference type="ARBA" id="ARBA00022448"/>
    </source>
</evidence>
<keyword evidence="3" id="KW-1003">Cell membrane</keyword>
<dbReference type="GO" id="GO:0022857">
    <property type="term" value="F:transmembrane transporter activity"/>
    <property type="evidence" value="ECO:0007669"/>
    <property type="project" value="InterPro"/>
</dbReference>
<feature type="transmembrane region" description="Helical" evidence="7">
    <location>
        <begin position="263"/>
        <end position="290"/>
    </location>
</feature>
<feature type="transmembrane region" description="Helical" evidence="7">
    <location>
        <begin position="420"/>
        <end position="440"/>
    </location>
</feature>
<dbReference type="GO" id="GO:0005886">
    <property type="term" value="C:plasma membrane"/>
    <property type="evidence" value="ECO:0007669"/>
    <property type="project" value="UniProtKB-SubCell"/>
</dbReference>
<evidence type="ECO:0000256" key="3">
    <source>
        <dbReference type="ARBA" id="ARBA00022475"/>
    </source>
</evidence>
<dbReference type="SUPFAM" id="SSF103473">
    <property type="entry name" value="MFS general substrate transporter"/>
    <property type="match status" value="1"/>
</dbReference>
<dbReference type="InterPro" id="IPR020846">
    <property type="entry name" value="MFS_dom"/>
</dbReference>
<keyword evidence="10" id="KW-1185">Reference proteome</keyword>
<evidence type="ECO:0000256" key="1">
    <source>
        <dbReference type="ARBA" id="ARBA00004651"/>
    </source>
</evidence>
<dbReference type="RefSeq" id="WP_160550178.1">
    <property type="nucleotide sequence ID" value="NZ_CP047650.1"/>
</dbReference>
<keyword evidence="2" id="KW-0813">Transport</keyword>
<organism evidence="9 10">
    <name type="scientific">Xylophilus rhododendri</name>
    <dbReference type="NCBI Taxonomy" id="2697032"/>
    <lineage>
        <taxon>Bacteria</taxon>
        <taxon>Pseudomonadati</taxon>
        <taxon>Pseudomonadota</taxon>
        <taxon>Betaproteobacteria</taxon>
        <taxon>Burkholderiales</taxon>
        <taxon>Xylophilus</taxon>
    </lineage>
</organism>
<keyword evidence="6 7" id="KW-0472">Membrane</keyword>
<dbReference type="Gene3D" id="1.20.1250.20">
    <property type="entry name" value="MFS general substrate transporter like domains"/>
    <property type="match status" value="2"/>
</dbReference>
<feature type="transmembrane region" description="Helical" evidence="7">
    <location>
        <begin position="112"/>
        <end position="129"/>
    </location>
</feature>
<dbReference type="InterPro" id="IPR036259">
    <property type="entry name" value="MFS_trans_sf"/>
</dbReference>
<dbReference type="PROSITE" id="PS50850">
    <property type="entry name" value="MFS"/>
    <property type="match status" value="1"/>
</dbReference>
<evidence type="ECO:0000313" key="9">
    <source>
        <dbReference type="EMBL" id="QHI96660.1"/>
    </source>
</evidence>
<reference evidence="9 10" key="1">
    <citation type="submission" date="2020-01" db="EMBL/GenBank/DDBJ databases">
        <title>Genome sequencing of strain KACC 21265.</title>
        <authorList>
            <person name="Heo J."/>
            <person name="Kim S.-J."/>
            <person name="Kim J.-S."/>
            <person name="Hong S.-B."/>
            <person name="Kwon S.-W."/>
        </authorList>
    </citation>
    <scope>NUCLEOTIDE SEQUENCE [LARGE SCALE GENOMIC DNA]</scope>
    <source>
        <strain evidence="9 10">KACC 21265</strain>
    </source>
</reference>
<name>A0A857IYM3_9BURK</name>
<protein>
    <submittedName>
        <fullName evidence="9">MFS transporter</fullName>
    </submittedName>
</protein>
<feature type="transmembrane region" description="Helical" evidence="7">
    <location>
        <begin position="77"/>
        <end position="100"/>
    </location>
</feature>
<feature type="transmembrane region" description="Helical" evidence="7">
    <location>
        <begin position="302"/>
        <end position="320"/>
    </location>
</feature>
<evidence type="ECO:0000256" key="4">
    <source>
        <dbReference type="ARBA" id="ARBA00022692"/>
    </source>
</evidence>
<dbReference type="EMBL" id="CP047650">
    <property type="protein sequence ID" value="QHI96660.1"/>
    <property type="molecule type" value="Genomic_DNA"/>
</dbReference>
<feature type="transmembrane region" description="Helical" evidence="7">
    <location>
        <begin position="391"/>
        <end position="414"/>
    </location>
</feature>
<feature type="transmembrane region" description="Helical" evidence="7">
    <location>
        <begin position="332"/>
        <end position="353"/>
    </location>
</feature>
<feature type="domain" description="Major facilitator superfamily (MFS) profile" evidence="8">
    <location>
        <begin position="38"/>
        <end position="448"/>
    </location>
</feature>
<feature type="transmembrane region" description="Helical" evidence="7">
    <location>
        <begin position="215"/>
        <end position="234"/>
    </location>
</feature>
<evidence type="ECO:0000313" key="10">
    <source>
        <dbReference type="Proteomes" id="UP000464787"/>
    </source>
</evidence>